<organism evidence="1 2">
    <name type="scientific">Kangiella koreensis (strain DSM 16069 / JCM 12317 / KCTC 12182 / SW-125)</name>
    <dbReference type="NCBI Taxonomy" id="523791"/>
    <lineage>
        <taxon>Bacteria</taxon>
        <taxon>Pseudomonadati</taxon>
        <taxon>Pseudomonadota</taxon>
        <taxon>Gammaproteobacteria</taxon>
        <taxon>Kangiellales</taxon>
        <taxon>Kangiellaceae</taxon>
        <taxon>Kangiella</taxon>
    </lineage>
</organism>
<gene>
    <name evidence="1" type="ordered locus">Kkor_1073</name>
</gene>
<evidence type="ECO:0000313" key="2">
    <source>
        <dbReference type="Proteomes" id="UP000001231"/>
    </source>
</evidence>
<dbReference type="RefSeq" id="WP_012801006.1">
    <property type="nucleotide sequence ID" value="NC_013166.1"/>
</dbReference>
<reference evidence="1 2" key="1">
    <citation type="journal article" date="2009" name="Stand. Genomic Sci.">
        <title>Complete genome sequence of Kangiella koreensis type strain (SW-125).</title>
        <authorList>
            <person name="Han C."/>
            <person name="Sikorski J."/>
            <person name="Lapidus A."/>
            <person name="Nolan M."/>
            <person name="Glavina Del Rio T."/>
            <person name="Tice H."/>
            <person name="Cheng J.F."/>
            <person name="Lucas S."/>
            <person name="Chen F."/>
            <person name="Copeland A."/>
            <person name="Ivanova N."/>
            <person name="Mavromatis K."/>
            <person name="Ovchinnikova G."/>
            <person name="Pati A."/>
            <person name="Bruce D."/>
            <person name="Goodwin L."/>
            <person name="Pitluck S."/>
            <person name="Chen A."/>
            <person name="Palaniappan K."/>
            <person name="Land M."/>
            <person name="Hauser L."/>
            <person name="Chang Y.J."/>
            <person name="Jeffries C.D."/>
            <person name="Chain P."/>
            <person name="Saunders E."/>
            <person name="Brettin T."/>
            <person name="Goker M."/>
            <person name="Tindall B.J."/>
            <person name="Bristow J."/>
            <person name="Eisen J.A."/>
            <person name="Markowitz V."/>
            <person name="Hugenholtz P."/>
            <person name="Kyrpides N.C."/>
            <person name="Klenk H.P."/>
            <person name="Detter J.C."/>
        </authorList>
    </citation>
    <scope>NUCLEOTIDE SEQUENCE [LARGE SCALE GENOMIC DNA]</scope>
    <source>
        <strain evidence="2">DSM 16069 / KCTC 12182 / SW-125</strain>
    </source>
</reference>
<dbReference type="InterPro" id="IPR035940">
    <property type="entry name" value="CAP_sf"/>
</dbReference>
<accession>C7RB50</accession>
<dbReference type="InParanoid" id="C7RB50"/>
<dbReference type="Gene3D" id="3.40.33.10">
    <property type="entry name" value="CAP"/>
    <property type="match status" value="1"/>
</dbReference>
<proteinExistence type="predicted"/>
<dbReference type="Proteomes" id="UP000001231">
    <property type="component" value="Chromosome"/>
</dbReference>
<evidence type="ECO:0000313" key="1">
    <source>
        <dbReference type="EMBL" id="ACV26492.1"/>
    </source>
</evidence>
<dbReference type="eggNOG" id="COG2340">
    <property type="taxonomic scope" value="Bacteria"/>
</dbReference>
<dbReference type="AlphaFoldDB" id="C7RB50"/>
<name>C7RB50_KANKD</name>
<sequence length="192" mass="21722">MLRISLLVLLLLSIHLEAKEDSYKSCGLNDKARELAKLIVTNKDQKRPILQCSALLAEVADKKAKEMAKEGKVSHDGPGGTPDVRLMRAGYPLSLPRSVVGNNHVESVMGGATYAEEVLDYFANSYAHRIHIFGEHPFYLEQFEIGVGHAEEWYSPHIDYWVVYIAKAERLTIEYGDREPLKETKYLGVYKK</sequence>
<dbReference type="EMBL" id="CP001707">
    <property type="protein sequence ID" value="ACV26492.1"/>
    <property type="molecule type" value="Genomic_DNA"/>
</dbReference>
<protein>
    <recommendedName>
        <fullName evidence="3">SCP-like extracellular</fullName>
    </recommendedName>
</protein>
<evidence type="ECO:0008006" key="3">
    <source>
        <dbReference type="Google" id="ProtNLM"/>
    </source>
</evidence>
<dbReference type="KEGG" id="kko:Kkor_1073"/>
<dbReference type="STRING" id="523791.Kkor_1073"/>
<keyword evidence="2" id="KW-1185">Reference proteome</keyword>
<dbReference type="HOGENOM" id="CLU_103634_0_0_6"/>